<evidence type="ECO:0000313" key="4">
    <source>
        <dbReference type="Proteomes" id="UP000230779"/>
    </source>
</evidence>
<dbReference type="InterPro" id="IPR050508">
    <property type="entry name" value="Methyltransf_Superfamily"/>
</dbReference>
<evidence type="ECO:0000259" key="2">
    <source>
        <dbReference type="Pfam" id="PF13847"/>
    </source>
</evidence>
<dbReference type="Gene3D" id="3.40.50.150">
    <property type="entry name" value="Vaccinia Virus protein VP39"/>
    <property type="match status" value="1"/>
</dbReference>
<reference evidence="3 4" key="1">
    <citation type="submission" date="2017-09" db="EMBL/GenBank/DDBJ databases">
        <title>Depth-based differentiation of microbial function through sediment-hosted aquifers and enrichment of novel symbionts in the deep terrestrial subsurface.</title>
        <authorList>
            <person name="Probst A.J."/>
            <person name="Ladd B."/>
            <person name="Jarett J.K."/>
            <person name="Geller-Mcgrath D.E."/>
            <person name="Sieber C.M."/>
            <person name="Emerson J.B."/>
            <person name="Anantharaman K."/>
            <person name="Thomas B.C."/>
            <person name="Malmstrom R."/>
            <person name="Stieglmeier M."/>
            <person name="Klingl A."/>
            <person name="Woyke T."/>
            <person name="Ryan C.M."/>
            <person name="Banfield J.F."/>
        </authorList>
    </citation>
    <scope>NUCLEOTIDE SEQUENCE [LARGE SCALE GENOMIC DNA]</scope>
    <source>
        <strain evidence="3">CG_4_10_14_0_8_um_filter_42_10</strain>
    </source>
</reference>
<dbReference type="Pfam" id="PF13847">
    <property type="entry name" value="Methyltransf_31"/>
    <property type="match status" value="1"/>
</dbReference>
<dbReference type="CDD" id="cd02440">
    <property type="entry name" value="AdoMet_MTases"/>
    <property type="match status" value="1"/>
</dbReference>
<dbReference type="PANTHER" id="PTHR42912:SF80">
    <property type="entry name" value="METHYLTRANSFERASE DOMAIN-CONTAINING PROTEIN"/>
    <property type="match status" value="1"/>
</dbReference>
<protein>
    <recommendedName>
        <fullName evidence="2">Methyltransferase domain-containing protein</fullName>
    </recommendedName>
</protein>
<gene>
    <name evidence="3" type="ORF">COY66_00025</name>
</gene>
<accession>A0A2M7RKJ9</accession>
<dbReference type="Proteomes" id="UP000230779">
    <property type="component" value="Unassembled WGS sequence"/>
</dbReference>
<dbReference type="PANTHER" id="PTHR42912">
    <property type="entry name" value="METHYLTRANSFERASE"/>
    <property type="match status" value="1"/>
</dbReference>
<feature type="coiled-coil region" evidence="1">
    <location>
        <begin position="76"/>
        <end position="103"/>
    </location>
</feature>
<dbReference type="InterPro" id="IPR029063">
    <property type="entry name" value="SAM-dependent_MTases_sf"/>
</dbReference>
<name>A0A2M7RKJ9_9BACT</name>
<evidence type="ECO:0000313" key="3">
    <source>
        <dbReference type="EMBL" id="PIY97270.1"/>
    </source>
</evidence>
<dbReference type="AlphaFoldDB" id="A0A2M7RKJ9"/>
<dbReference type="SUPFAM" id="SSF53335">
    <property type="entry name" value="S-adenosyl-L-methionine-dependent methyltransferases"/>
    <property type="match status" value="1"/>
</dbReference>
<feature type="domain" description="Methyltransferase" evidence="2">
    <location>
        <begin position="45"/>
        <end position="166"/>
    </location>
</feature>
<proteinExistence type="predicted"/>
<comment type="caution">
    <text evidence="3">The sequence shown here is derived from an EMBL/GenBank/DDBJ whole genome shotgun (WGS) entry which is preliminary data.</text>
</comment>
<organism evidence="3 4">
    <name type="scientific">Candidatus Kerfeldbacteria bacterium CG_4_10_14_0_8_um_filter_42_10</name>
    <dbReference type="NCBI Taxonomy" id="2014248"/>
    <lineage>
        <taxon>Bacteria</taxon>
        <taxon>Candidatus Kerfeldiibacteriota</taxon>
    </lineage>
</organism>
<dbReference type="GO" id="GO:0008168">
    <property type="term" value="F:methyltransferase activity"/>
    <property type="evidence" value="ECO:0007669"/>
    <property type="project" value="TreeGrafter"/>
</dbReference>
<evidence type="ECO:0000256" key="1">
    <source>
        <dbReference type="SAM" id="Coils"/>
    </source>
</evidence>
<dbReference type="InterPro" id="IPR025714">
    <property type="entry name" value="Methyltranfer_dom"/>
</dbReference>
<dbReference type="EMBL" id="PFMD01000002">
    <property type="protein sequence ID" value="PIY97270.1"/>
    <property type="molecule type" value="Genomic_DNA"/>
</dbReference>
<sequence length="219" mass="25661">MADDIIKKLTQEQVWDKIAPLWNKYKVAHFGDDRKGNLIDDFIDKNDKKILDLGCGSGRNFKSLIDSGFKGKIYGVDFSREMLELARENAKKLEIDFELKKANAWQTGYDDDFFDKIICIATIHCILKKENRKKTLIECFRVLKPKGRALITVWNKSNKRWRGKNKEKLVSWNLGDKKVYRYYYLYDQEELIGELESAGFKIIKKNFGTGRNIVIECEK</sequence>
<keyword evidence="1" id="KW-0175">Coiled coil</keyword>